<reference evidence="2 3" key="1">
    <citation type="submission" date="2019-02" db="EMBL/GenBank/DDBJ databases">
        <title>Genome sequencing of the rare red list fungi Dentipellis fragilis.</title>
        <authorList>
            <person name="Buettner E."/>
            <person name="Kellner H."/>
        </authorList>
    </citation>
    <scope>NUCLEOTIDE SEQUENCE [LARGE SCALE GENOMIC DNA]</scope>
    <source>
        <strain evidence="2 3">DSM 105465</strain>
    </source>
</reference>
<comment type="caution">
    <text evidence="2">The sequence shown here is derived from an EMBL/GenBank/DDBJ whole genome shotgun (WGS) entry which is preliminary data.</text>
</comment>
<evidence type="ECO:0000256" key="1">
    <source>
        <dbReference type="SAM" id="MobiDB-lite"/>
    </source>
</evidence>
<dbReference type="EMBL" id="SEOQ01000803">
    <property type="protein sequence ID" value="TFY56736.1"/>
    <property type="molecule type" value="Genomic_DNA"/>
</dbReference>
<proteinExistence type="predicted"/>
<evidence type="ECO:0000313" key="2">
    <source>
        <dbReference type="EMBL" id="TFY56736.1"/>
    </source>
</evidence>
<evidence type="ECO:0000313" key="3">
    <source>
        <dbReference type="Proteomes" id="UP000298327"/>
    </source>
</evidence>
<organism evidence="2 3">
    <name type="scientific">Dentipellis fragilis</name>
    <dbReference type="NCBI Taxonomy" id="205917"/>
    <lineage>
        <taxon>Eukaryota</taxon>
        <taxon>Fungi</taxon>
        <taxon>Dikarya</taxon>
        <taxon>Basidiomycota</taxon>
        <taxon>Agaricomycotina</taxon>
        <taxon>Agaricomycetes</taxon>
        <taxon>Russulales</taxon>
        <taxon>Hericiaceae</taxon>
        <taxon>Dentipellis</taxon>
    </lineage>
</organism>
<gene>
    <name evidence="2" type="ORF">EVG20_g8817</name>
</gene>
<dbReference type="AlphaFoldDB" id="A0A4Y9Y2R4"/>
<sequence length="136" mass="14488">MLPPPVHTLTCDLGVPHVLHDTTSNDNTLGPMTLPANDAFTLALSPSDSPSRRPFRPRSITRSPSPKIAFATPLLTFAPACACERRRKVAAGRTAAGCRRAQGGDAGKEALAEIDEADDALAAADLAREWACREER</sequence>
<feature type="region of interest" description="Disordered" evidence="1">
    <location>
        <begin position="42"/>
        <end position="64"/>
    </location>
</feature>
<name>A0A4Y9Y2R4_9AGAM</name>
<protein>
    <submittedName>
        <fullName evidence="2">Uncharacterized protein</fullName>
    </submittedName>
</protein>
<keyword evidence="3" id="KW-1185">Reference proteome</keyword>
<dbReference type="Proteomes" id="UP000298327">
    <property type="component" value="Unassembled WGS sequence"/>
</dbReference>
<accession>A0A4Y9Y2R4</accession>